<comment type="caution">
    <text evidence="2">The sequence shown here is derived from an EMBL/GenBank/DDBJ whole genome shotgun (WGS) entry which is preliminary data.</text>
</comment>
<evidence type="ECO:0000256" key="1">
    <source>
        <dbReference type="SAM" id="Phobius"/>
    </source>
</evidence>
<gene>
    <name evidence="2" type="ORF">LCGC14_1906140</name>
</gene>
<name>A0A0F9GIG5_9ZZZZ</name>
<protein>
    <submittedName>
        <fullName evidence="2">Uncharacterized protein</fullName>
    </submittedName>
</protein>
<dbReference type="AlphaFoldDB" id="A0A0F9GIG5"/>
<dbReference type="EMBL" id="LAZR01020048">
    <property type="protein sequence ID" value="KKL90291.1"/>
    <property type="molecule type" value="Genomic_DNA"/>
</dbReference>
<proteinExistence type="predicted"/>
<accession>A0A0F9GIG5</accession>
<keyword evidence="1" id="KW-1133">Transmembrane helix</keyword>
<feature type="transmembrane region" description="Helical" evidence="1">
    <location>
        <begin position="6"/>
        <end position="24"/>
    </location>
</feature>
<reference evidence="2" key="1">
    <citation type="journal article" date="2015" name="Nature">
        <title>Complex archaea that bridge the gap between prokaryotes and eukaryotes.</title>
        <authorList>
            <person name="Spang A."/>
            <person name="Saw J.H."/>
            <person name="Jorgensen S.L."/>
            <person name="Zaremba-Niedzwiedzka K."/>
            <person name="Martijn J."/>
            <person name="Lind A.E."/>
            <person name="van Eijk R."/>
            <person name="Schleper C."/>
            <person name="Guy L."/>
            <person name="Ettema T.J."/>
        </authorList>
    </citation>
    <scope>NUCLEOTIDE SEQUENCE</scope>
</reference>
<keyword evidence="1" id="KW-0472">Membrane</keyword>
<evidence type="ECO:0000313" key="2">
    <source>
        <dbReference type="EMBL" id="KKL90291.1"/>
    </source>
</evidence>
<keyword evidence="1" id="KW-0812">Transmembrane</keyword>
<organism evidence="2">
    <name type="scientific">marine sediment metagenome</name>
    <dbReference type="NCBI Taxonomy" id="412755"/>
    <lineage>
        <taxon>unclassified sequences</taxon>
        <taxon>metagenomes</taxon>
        <taxon>ecological metagenomes</taxon>
    </lineage>
</organism>
<sequence>MYEFLWVVVGMVLTIAILVAISKYRSKIQKAFQFGENATEKVGEQVIAVLSVDDDPNNKEVHYAH</sequence>